<evidence type="ECO:0000313" key="3">
    <source>
        <dbReference type="EMBL" id="KAF2117758.1"/>
    </source>
</evidence>
<keyword evidence="2" id="KW-1133">Transmembrane helix</keyword>
<reference evidence="3" key="1">
    <citation type="journal article" date="2020" name="Stud. Mycol.">
        <title>101 Dothideomycetes genomes: a test case for predicting lifestyles and emergence of pathogens.</title>
        <authorList>
            <person name="Haridas S."/>
            <person name="Albert R."/>
            <person name="Binder M."/>
            <person name="Bloem J."/>
            <person name="Labutti K."/>
            <person name="Salamov A."/>
            <person name="Andreopoulos B."/>
            <person name="Baker S."/>
            <person name="Barry K."/>
            <person name="Bills G."/>
            <person name="Bluhm B."/>
            <person name="Cannon C."/>
            <person name="Castanera R."/>
            <person name="Culley D."/>
            <person name="Daum C."/>
            <person name="Ezra D."/>
            <person name="Gonzalez J."/>
            <person name="Henrissat B."/>
            <person name="Kuo A."/>
            <person name="Liang C."/>
            <person name="Lipzen A."/>
            <person name="Lutzoni F."/>
            <person name="Magnuson J."/>
            <person name="Mondo S."/>
            <person name="Nolan M."/>
            <person name="Ohm R."/>
            <person name="Pangilinan J."/>
            <person name="Park H.-J."/>
            <person name="Ramirez L."/>
            <person name="Alfaro M."/>
            <person name="Sun H."/>
            <person name="Tritt A."/>
            <person name="Yoshinaga Y."/>
            <person name="Zwiers L.-H."/>
            <person name="Turgeon B."/>
            <person name="Goodwin S."/>
            <person name="Spatafora J."/>
            <person name="Crous P."/>
            <person name="Grigoriev I."/>
        </authorList>
    </citation>
    <scope>NUCLEOTIDE SEQUENCE</scope>
    <source>
        <strain evidence="3">CBS 627.86</strain>
    </source>
</reference>
<proteinExistence type="predicted"/>
<keyword evidence="4" id="KW-1185">Reference proteome</keyword>
<gene>
    <name evidence="3" type="ORF">BDV96DRAFT_542973</name>
</gene>
<keyword evidence="2" id="KW-0812">Transmembrane</keyword>
<dbReference type="AlphaFoldDB" id="A0A6A5ZH82"/>
<sequence>MGGRLSVPKGPDGLNETSKPHSAPTPARLSRSRGIINGRTVMAPLAALTMAGLLFVYARTSIRAAKLNAQKHREADGGQISWHNESLRRHGLSDKIENDRSTFKEALMSDVKVKKKPGPEEASGNTDRSKEEQTLRKAMGKDK</sequence>
<name>A0A6A5ZH82_9PLEO</name>
<dbReference type="OrthoDB" id="5304367at2759"/>
<evidence type="ECO:0000256" key="1">
    <source>
        <dbReference type="SAM" id="MobiDB-lite"/>
    </source>
</evidence>
<feature type="transmembrane region" description="Helical" evidence="2">
    <location>
        <begin position="41"/>
        <end position="58"/>
    </location>
</feature>
<feature type="region of interest" description="Disordered" evidence="1">
    <location>
        <begin position="107"/>
        <end position="143"/>
    </location>
</feature>
<feature type="compositionally biased region" description="Basic and acidic residues" evidence="1">
    <location>
        <begin position="127"/>
        <end position="143"/>
    </location>
</feature>
<protein>
    <submittedName>
        <fullName evidence="3">Uncharacterized protein</fullName>
    </submittedName>
</protein>
<dbReference type="Proteomes" id="UP000799770">
    <property type="component" value="Unassembled WGS sequence"/>
</dbReference>
<keyword evidence="2" id="KW-0472">Membrane</keyword>
<evidence type="ECO:0000256" key="2">
    <source>
        <dbReference type="SAM" id="Phobius"/>
    </source>
</evidence>
<organism evidence="3 4">
    <name type="scientific">Lophiotrema nucula</name>
    <dbReference type="NCBI Taxonomy" id="690887"/>
    <lineage>
        <taxon>Eukaryota</taxon>
        <taxon>Fungi</taxon>
        <taxon>Dikarya</taxon>
        <taxon>Ascomycota</taxon>
        <taxon>Pezizomycotina</taxon>
        <taxon>Dothideomycetes</taxon>
        <taxon>Pleosporomycetidae</taxon>
        <taxon>Pleosporales</taxon>
        <taxon>Lophiotremataceae</taxon>
        <taxon>Lophiotrema</taxon>
    </lineage>
</organism>
<accession>A0A6A5ZH82</accession>
<dbReference type="EMBL" id="ML977318">
    <property type="protein sequence ID" value="KAF2117758.1"/>
    <property type="molecule type" value="Genomic_DNA"/>
</dbReference>
<feature type="region of interest" description="Disordered" evidence="1">
    <location>
        <begin position="1"/>
        <end position="31"/>
    </location>
</feature>
<evidence type="ECO:0000313" key="4">
    <source>
        <dbReference type="Proteomes" id="UP000799770"/>
    </source>
</evidence>